<comment type="caution">
    <text evidence="2">The sequence shown here is derived from an EMBL/GenBank/DDBJ whole genome shotgun (WGS) entry which is preliminary data.</text>
</comment>
<gene>
    <name evidence="2" type="ORF">HG263_21650</name>
</gene>
<dbReference type="RefSeq" id="WP_171628144.1">
    <property type="nucleotide sequence ID" value="NZ_JABBPG010000016.1"/>
</dbReference>
<organism evidence="2 3">
    <name type="scientific">Pseudoalteromonas caenipelagi</name>
    <dbReference type="NCBI Taxonomy" id="2726988"/>
    <lineage>
        <taxon>Bacteria</taxon>
        <taxon>Pseudomonadati</taxon>
        <taxon>Pseudomonadota</taxon>
        <taxon>Gammaproteobacteria</taxon>
        <taxon>Alteromonadales</taxon>
        <taxon>Pseudoalteromonadaceae</taxon>
        <taxon>Pseudoalteromonas</taxon>
    </lineage>
</organism>
<evidence type="ECO:0000313" key="2">
    <source>
        <dbReference type="EMBL" id="NOU53109.1"/>
    </source>
</evidence>
<dbReference type="InterPro" id="IPR006522">
    <property type="entry name" value="Phage_virion_morphogenesis"/>
</dbReference>
<dbReference type="AlphaFoldDB" id="A0A849VH72"/>
<dbReference type="Pfam" id="PF05069">
    <property type="entry name" value="Phage_tail_S"/>
    <property type="match status" value="1"/>
</dbReference>
<feature type="region of interest" description="Disordered" evidence="1">
    <location>
        <begin position="50"/>
        <end position="73"/>
    </location>
</feature>
<dbReference type="NCBIfam" id="TIGR01635">
    <property type="entry name" value="tail_comp_S"/>
    <property type="match status" value="1"/>
</dbReference>
<sequence length="154" mass="17220">MSGVKLNINFDSKQIARELNQIVDSVQDRTALHRDIGEYMQLSTAERFAKEQAPDGTPWAPLKESTKARKTKNRNSILRENDFLRDTLAYDADSSAMEFGSNRVQAALMQWGGTDDMAPGPAAVEPREFVGVNNDDVDEIMIRADDFAMSAVRH</sequence>
<evidence type="ECO:0000313" key="3">
    <source>
        <dbReference type="Proteomes" id="UP000586305"/>
    </source>
</evidence>
<keyword evidence="3" id="KW-1185">Reference proteome</keyword>
<dbReference type="Proteomes" id="UP000586305">
    <property type="component" value="Unassembled WGS sequence"/>
</dbReference>
<accession>A0A849VH72</accession>
<dbReference type="EMBL" id="JABBPG010000016">
    <property type="protein sequence ID" value="NOU53109.1"/>
    <property type="molecule type" value="Genomic_DNA"/>
</dbReference>
<evidence type="ECO:0000256" key="1">
    <source>
        <dbReference type="SAM" id="MobiDB-lite"/>
    </source>
</evidence>
<protein>
    <submittedName>
        <fullName evidence="2">Phage virion morphogenesis protein</fullName>
    </submittedName>
</protein>
<reference evidence="2 3" key="1">
    <citation type="submission" date="2020-04" db="EMBL/GenBank/DDBJ databases">
        <title>Pseudoalteromonas caenipelagi sp. nov., isolated from a tidal flat.</title>
        <authorList>
            <person name="Park S."/>
            <person name="Yoon J.-H."/>
        </authorList>
    </citation>
    <scope>NUCLEOTIDE SEQUENCE [LARGE SCALE GENOMIC DNA]</scope>
    <source>
        <strain evidence="2 3">JBTF-M23</strain>
    </source>
</reference>
<proteinExistence type="predicted"/>
<name>A0A849VH72_9GAMM</name>